<protein>
    <submittedName>
        <fullName evidence="1">Uncharacterized protein</fullName>
    </submittedName>
</protein>
<dbReference type="STRING" id="1520.LF65_03657"/>
<evidence type="ECO:0000313" key="2">
    <source>
        <dbReference type="Proteomes" id="UP000031866"/>
    </source>
</evidence>
<reference evidence="2" key="1">
    <citation type="submission" date="2014-12" db="EMBL/GenBank/DDBJ databases">
        <title>Genome sequence of Clostridium beijerinckii strain 59B.</title>
        <authorList>
            <person name="Little G.T."/>
            <person name="Minton N.P."/>
        </authorList>
    </citation>
    <scope>NUCLEOTIDE SEQUENCE [LARGE SCALE GENOMIC DNA]</scope>
    <source>
        <strain evidence="2">59B</strain>
    </source>
</reference>
<dbReference type="AlphaFoldDB" id="A0A0B5QTN6"/>
<proteinExistence type="predicted"/>
<dbReference type="RefSeq" id="WP_041897881.1">
    <property type="nucleotide sequence ID" value="NZ_CP010086.2"/>
</dbReference>
<gene>
    <name evidence="1" type="ORF">LF65_03657</name>
</gene>
<dbReference type="OrthoDB" id="9800443at2"/>
<sequence length="59" mass="6545">MSTINPNCKCINKSCKNHGNCKACREAHKSQSYLNETYCQAGAVKFITKGLISKLKLHS</sequence>
<evidence type="ECO:0000313" key="1">
    <source>
        <dbReference type="EMBL" id="AJH00214.1"/>
    </source>
</evidence>
<organism evidence="1 2">
    <name type="scientific">Clostridium beijerinckii</name>
    <name type="common">Clostridium MP</name>
    <dbReference type="NCBI Taxonomy" id="1520"/>
    <lineage>
        <taxon>Bacteria</taxon>
        <taxon>Bacillati</taxon>
        <taxon>Bacillota</taxon>
        <taxon>Clostridia</taxon>
        <taxon>Eubacteriales</taxon>
        <taxon>Clostridiaceae</taxon>
        <taxon>Clostridium</taxon>
    </lineage>
</organism>
<dbReference type="EMBL" id="CP010086">
    <property type="protein sequence ID" value="AJH00214.1"/>
    <property type="molecule type" value="Genomic_DNA"/>
</dbReference>
<accession>A0A0B5QTN6</accession>
<dbReference type="KEGG" id="cbei:LF65_03657"/>
<name>A0A0B5QTN6_CLOBE</name>
<dbReference type="Proteomes" id="UP000031866">
    <property type="component" value="Chromosome"/>
</dbReference>